<dbReference type="InterPro" id="IPR020588">
    <property type="entry name" value="RecA_ATP-bd"/>
</dbReference>
<dbReference type="Proteomes" id="UP000759537">
    <property type="component" value="Unassembled WGS sequence"/>
</dbReference>
<evidence type="ECO:0000313" key="5">
    <source>
        <dbReference type="Proteomes" id="UP000759537"/>
    </source>
</evidence>
<dbReference type="GO" id="GO:0005815">
    <property type="term" value="C:microtubule organizing center"/>
    <property type="evidence" value="ECO:0007669"/>
    <property type="project" value="TreeGrafter"/>
</dbReference>
<organism evidence="4 5">
    <name type="scientific">Russula ochroleuca</name>
    <dbReference type="NCBI Taxonomy" id="152965"/>
    <lineage>
        <taxon>Eukaryota</taxon>
        <taxon>Fungi</taxon>
        <taxon>Dikarya</taxon>
        <taxon>Basidiomycota</taxon>
        <taxon>Agaricomycotina</taxon>
        <taxon>Agaricomycetes</taxon>
        <taxon>Russulales</taxon>
        <taxon>Russulaceae</taxon>
        <taxon>Russula</taxon>
    </lineage>
</organism>
<name>A0A9P5N4L9_9AGAM</name>
<evidence type="ECO:0000313" key="4">
    <source>
        <dbReference type="EMBL" id="KAF8486189.1"/>
    </source>
</evidence>
<feature type="domain" description="RecA family profile 1" evidence="3">
    <location>
        <begin position="85"/>
        <end position="261"/>
    </location>
</feature>
<dbReference type="InterPro" id="IPR013632">
    <property type="entry name" value="Rad51_C"/>
</dbReference>
<dbReference type="Gene3D" id="3.40.50.300">
    <property type="entry name" value="P-loop containing nucleotide triphosphate hydrolases"/>
    <property type="match status" value="1"/>
</dbReference>
<dbReference type="PROSITE" id="PS50162">
    <property type="entry name" value="RECA_2"/>
    <property type="match status" value="1"/>
</dbReference>
<comment type="caution">
    <text evidence="4">The sequence shown here is derived from an EMBL/GenBank/DDBJ whole genome shotgun (WGS) entry which is preliminary data.</text>
</comment>
<dbReference type="OrthoDB" id="336321at2759"/>
<keyword evidence="2" id="KW-0539">Nucleus</keyword>
<comment type="subcellular location">
    <subcellularLocation>
        <location evidence="1">Nucleus</location>
    </subcellularLocation>
</comment>
<protein>
    <submittedName>
        <fullName evidence="4">P-loop containing nucleoside triphosphate hydrolase protein</fullName>
    </submittedName>
</protein>
<keyword evidence="5" id="KW-1185">Reference proteome</keyword>
<reference evidence="4" key="2">
    <citation type="journal article" date="2020" name="Nat. Commun.">
        <title>Large-scale genome sequencing of mycorrhizal fungi provides insights into the early evolution of symbiotic traits.</title>
        <authorList>
            <person name="Miyauchi S."/>
            <person name="Kiss E."/>
            <person name="Kuo A."/>
            <person name="Drula E."/>
            <person name="Kohler A."/>
            <person name="Sanchez-Garcia M."/>
            <person name="Morin E."/>
            <person name="Andreopoulos B."/>
            <person name="Barry K.W."/>
            <person name="Bonito G."/>
            <person name="Buee M."/>
            <person name="Carver A."/>
            <person name="Chen C."/>
            <person name="Cichocki N."/>
            <person name="Clum A."/>
            <person name="Culley D."/>
            <person name="Crous P.W."/>
            <person name="Fauchery L."/>
            <person name="Girlanda M."/>
            <person name="Hayes R.D."/>
            <person name="Keri Z."/>
            <person name="LaButti K."/>
            <person name="Lipzen A."/>
            <person name="Lombard V."/>
            <person name="Magnuson J."/>
            <person name="Maillard F."/>
            <person name="Murat C."/>
            <person name="Nolan M."/>
            <person name="Ohm R.A."/>
            <person name="Pangilinan J."/>
            <person name="Pereira M.F."/>
            <person name="Perotto S."/>
            <person name="Peter M."/>
            <person name="Pfister S."/>
            <person name="Riley R."/>
            <person name="Sitrit Y."/>
            <person name="Stielow J.B."/>
            <person name="Szollosi G."/>
            <person name="Zifcakova L."/>
            <person name="Stursova M."/>
            <person name="Spatafora J.W."/>
            <person name="Tedersoo L."/>
            <person name="Vaario L.M."/>
            <person name="Yamada A."/>
            <person name="Yan M."/>
            <person name="Wang P."/>
            <person name="Xu J."/>
            <person name="Bruns T."/>
            <person name="Baldrian P."/>
            <person name="Vilgalys R."/>
            <person name="Dunand C."/>
            <person name="Henrissat B."/>
            <person name="Grigoriev I.V."/>
            <person name="Hibbett D."/>
            <person name="Nagy L.G."/>
            <person name="Martin F.M."/>
        </authorList>
    </citation>
    <scope>NUCLEOTIDE SEQUENCE</scope>
    <source>
        <strain evidence="4">Prilba</strain>
    </source>
</reference>
<dbReference type="GO" id="GO:0005524">
    <property type="term" value="F:ATP binding"/>
    <property type="evidence" value="ECO:0007669"/>
    <property type="project" value="InterPro"/>
</dbReference>
<dbReference type="EMBL" id="WHVB01000002">
    <property type="protein sequence ID" value="KAF8486189.1"/>
    <property type="molecule type" value="Genomic_DNA"/>
</dbReference>
<dbReference type="PANTHER" id="PTHR46457:SF1">
    <property type="entry name" value="DNA REPAIR PROTEIN RAD51 HOMOLOG 4"/>
    <property type="match status" value="1"/>
</dbReference>
<proteinExistence type="predicted"/>
<dbReference type="GO" id="GO:0003697">
    <property type="term" value="F:single-stranded DNA binding"/>
    <property type="evidence" value="ECO:0007669"/>
    <property type="project" value="TreeGrafter"/>
</dbReference>
<gene>
    <name evidence="4" type="ORF">DFH94DRAFT_623069</name>
</gene>
<accession>A0A9P5N4L9</accession>
<dbReference type="SUPFAM" id="SSF52540">
    <property type="entry name" value="P-loop containing nucleoside triphosphate hydrolases"/>
    <property type="match status" value="1"/>
</dbReference>
<dbReference type="Pfam" id="PF08423">
    <property type="entry name" value="Rad51"/>
    <property type="match status" value="1"/>
</dbReference>
<keyword evidence="4" id="KW-0378">Hydrolase</keyword>
<evidence type="ECO:0000256" key="1">
    <source>
        <dbReference type="ARBA" id="ARBA00004123"/>
    </source>
</evidence>
<dbReference type="GO" id="GO:0000724">
    <property type="term" value="P:double-strand break repair via homologous recombination"/>
    <property type="evidence" value="ECO:0007669"/>
    <property type="project" value="TreeGrafter"/>
</dbReference>
<dbReference type="InterPro" id="IPR027417">
    <property type="entry name" value="P-loop_NTPase"/>
</dbReference>
<dbReference type="GO" id="GO:0000723">
    <property type="term" value="P:telomere maintenance"/>
    <property type="evidence" value="ECO:0007669"/>
    <property type="project" value="TreeGrafter"/>
</dbReference>
<evidence type="ECO:0000256" key="2">
    <source>
        <dbReference type="ARBA" id="ARBA00023242"/>
    </source>
</evidence>
<dbReference type="GO" id="GO:0033063">
    <property type="term" value="C:Rad51B-Rad51C-Rad51D-XRCC2 complex"/>
    <property type="evidence" value="ECO:0007669"/>
    <property type="project" value="TreeGrafter"/>
</dbReference>
<dbReference type="PANTHER" id="PTHR46457">
    <property type="entry name" value="DNA REPAIR PROTEIN RAD51 HOMOLOG 4"/>
    <property type="match status" value="1"/>
</dbReference>
<dbReference type="GO" id="GO:0042148">
    <property type="term" value="P:DNA strand invasion"/>
    <property type="evidence" value="ECO:0007669"/>
    <property type="project" value="TreeGrafter"/>
</dbReference>
<dbReference type="AlphaFoldDB" id="A0A9P5N4L9"/>
<dbReference type="GO" id="GO:0005657">
    <property type="term" value="C:replication fork"/>
    <property type="evidence" value="ECO:0007669"/>
    <property type="project" value="TreeGrafter"/>
</dbReference>
<sequence length="342" mass="36513">MNPTPPQLSEFAPPLPESLIANLSALNIRTAPDLIFAPPELLRKLPTGSTTFPELTHHIAHVRNAFAGPALTGDQLIGELEARARLPSVRSGLPALDGLVGDSFGGASGGRVVEISGASCSGKTALALHIILHHLRLHPTDTALWLDTTGNLAPARLATLASHSRDGAVKPLTRLNIASTFDTATAARTIEALDTEGGTCGRPESQARPFRIVVLDTVTALLGPHLSGVSSQGHAEMTMFMRLLRTAAQKLGLCILVLNDSTMAGRPALGASFTFMSDATLWLARAPGQDREVRTAEVLRSRVSVRPSLRLCDDVVFDDVWVYKMTGARCMFRIRQGRVLAS</sequence>
<dbReference type="GO" id="GO:0007131">
    <property type="term" value="P:reciprocal meiotic recombination"/>
    <property type="evidence" value="ECO:0007669"/>
    <property type="project" value="TreeGrafter"/>
</dbReference>
<reference evidence="4" key="1">
    <citation type="submission" date="2019-10" db="EMBL/GenBank/DDBJ databases">
        <authorList>
            <consortium name="DOE Joint Genome Institute"/>
            <person name="Kuo A."/>
            <person name="Miyauchi S."/>
            <person name="Kiss E."/>
            <person name="Drula E."/>
            <person name="Kohler A."/>
            <person name="Sanchez-Garcia M."/>
            <person name="Andreopoulos B."/>
            <person name="Barry K.W."/>
            <person name="Bonito G."/>
            <person name="Buee M."/>
            <person name="Carver A."/>
            <person name="Chen C."/>
            <person name="Cichocki N."/>
            <person name="Clum A."/>
            <person name="Culley D."/>
            <person name="Crous P.W."/>
            <person name="Fauchery L."/>
            <person name="Girlanda M."/>
            <person name="Hayes R."/>
            <person name="Keri Z."/>
            <person name="LaButti K."/>
            <person name="Lipzen A."/>
            <person name="Lombard V."/>
            <person name="Magnuson J."/>
            <person name="Maillard F."/>
            <person name="Morin E."/>
            <person name="Murat C."/>
            <person name="Nolan M."/>
            <person name="Ohm R."/>
            <person name="Pangilinan J."/>
            <person name="Pereira M."/>
            <person name="Perotto S."/>
            <person name="Peter M."/>
            <person name="Riley R."/>
            <person name="Sitrit Y."/>
            <person name="Stielow B."/>
            <person name="Szollosi G."/>
            <person name="Zifcakova L."/>
            <person name="Stursova M."/>
            <person name="Spatafora J.W."/>
            <person name="Tedersoo L."/>
            <person name="Vaario L.-M."/>
            <person name="Yamada A."/>
            <person name="Yan M."/>
            <person name="Wang P."/>
            <person name="Xu J."/>
            <person name="Bruns T."/>
            <person name="Baldrian P."/>
            <person name="Vilgalys R."/>
            <person name="Henrissat B."/>
            <person name="Grigoriev I.V."/>
            <person name="Hibbett D."/>
            <person name="Nagy L.G."/>
            <person name="Martin F.M."/>
        </authorList>
    </citation>
    <scope>NUCLEOTIDE SEQUENCE</scope>
    <source>
        <strain evidence="4">Prilba</strain>
    </source>
</reference>
<dbReference type="GO" id="GO:0016787">
    <property type="term" value="F:hydrolase activity"/>
    <property type="evidence" value="ECO:0007669"/>
    <property type="project" value="UniProtKB-KW"/>
</dbReference>
<dbReference type="GO" id="GO:0140664">
    <property type="term" value="F:ATP-dependent DNA damage sensor activity"/>
    <property type="evidence" value="ECO:0007669"/>
    <property type="project" value="InterPro"/>
</dbReference>
<dbReference type="GO" id="GO:0000400">
    <property type="term" value="F:four-way junction DNA binding"/>
    <property type="evidence" value="ECO:0007669"/>
    <property type="project" value="TreeGrafter"/>
</dbReference>
<evidence type="ECO:0000259" key="3">
    <source>
        <dbReference type="PROSITE" id="PS50162"/>
    </source>
</evidence>
<dbReference type="InterPro" id="IPR051988">
    <property type="entry name" value="HRR_RAD51_Paralog"/>
</dbReference>